<dbReference type="EMBL" id="PJEO01000004">
    <property type="protein sequence ID" value="PKQ46883.1"/>
    <property type="molecule type" value="Genomic_DNA"/>
</dbReference>
<accession>A0A2N3HPH1</accession>
<feature type="transmembrane region" description="Helical" evidence="1">
    <location>
        <begin position="113"/>
        <end position="130"/>
    </location>
</feature>
<dbReference type="AlphaFoldDB" id="A0A2N3HPH1"/>
<dbReference type="RefSeq" id="WP_106658010.1">
    <property type="nucleotide sequence ID" value="NZ_PJEO01000004.1"/>
</dbReference>
<feature type="transmembrane region" description="Helical" evidence="1">
    <location>
        <begin position="6"/>
        <end position="28"/>
    </location>
</feature>
<evidence type="ECO:0000313" key="2">
    <source>
        <dbReference type="EMBL" id="PKQ46883.1"/>
    </source>
</evidence>
<comment type="caution">
    <text evidence="2">The sequence shown here is derived from an EMBL/GenBank/DDBJ whole genome shotgun (WGS) entry which is preliminary data.</text>
</comment>
<dbReference type="Proteomes" id="UP000233435">
    <property type="component" value="Unassembled WGS sequence"/>
</dbReference>
<dbReference type="OrthoDB" id="1451945at2"/>
<gene>
    <name evidence="2" type="ORF">CSW08_00805</name>
</gene>
<feature type="transmembrane region" description="Helical" evidence="1">
    <location>
        <begin position="185"/>
        <end position="206"/>
    </location>
</feature>
<feature type="transmembrane region" description="Helical" evidence="1">
    <location>
        <begin position="40"/>
        <end position="62"/>
    </location>
</feature>
<evidence type="ECO:0000313" key="3">
    <source>
        <dbReference type="Proteomes" id="UP000233435"/>
    </source>
</evidence>
<feature type="transmembrane region" description="Helical" evidence="1">
    <location>
        <begin position="150"/>
        <end position="173"/>
    </location>
</feature>
<proteinExistence type="predicted"/>
<sequence>MDTSIVFFLGLFVAFIGVVPPGLLNMTAANISLREGHVRGIMFSIGACVVVFIQTYIAAIFARYISNHLEIIEVLQRVAFVIFILITIYFLFIVKKKPKQSLEIKIRSKHSRFFQGMLLSAINVLPIPYQAYMTITLASFGWLEFDKISIISYVSGAVMGTFVMLYMYIFFFDKIRGKTFTSQKNMNYVIGTVTGVISIITLINIIKEL</sequence>
<name>A0A2N3HPH1_9FLAO</name>
<protein>
    <submittedName>
        <fullName evidence="2">Lysine transporter LysE</fullName>
    </submittedName>
</protein>
<keyword evidence="1" id="KW-1133">Transmembrane helix</keyword>
<reference evidence="2 3" key="1">
    <citation type="submission" date="2017-12" db="EMBL/GenBank/DDBJ databases">
        <title>Confluentibacter flavum sp. nov., isolated from the saline lake.</title>
        <authorList>
            <person name="Yu L."/>
        </authorList>
    </citation>
    <scope>NUCLEOTIDE SEQUENCE [LARGE SCALE GENOMIC DNA]</scope>
    <source>
        <strain evidence="2 3">3B</strain>
    </source>
</reference>
<organism evidence="2 3">
    <name type="scientific">Confluentibacter flavum</name>
    <dbReference type="NCBI Taxonomy" id="1909700"/>
    <lineage>
        <taxon>Bacteria</taxon>
        <taxon>Pseudomonadati</taxon>
        <taxon>Bacteroidota</taxon>
        <taxon>Flavobacteriia</taxon>
        <taxon>Flavobacteriales</taxon>
        <taxon>Flavobacteriaceae</taxon>
        <taxon>Confluentibacter</taxon>
    </lineage>
</organism>
<keyword evidence="1" id="KW-0472">Membrane</keyword>
<feature type="transmembrane region" description="Helical" evidence="1">
    <location>
        <begin position="74"/>
        <end position="92"/>
    </location>
</feature>
<evidence type="ECO:0000256" key="1">
    <source>
        <dbReference type="SAM" id="Phobius"/>
    </source>
</evidence>
<keyword evidence="3" id="KW-1185">Reference proteome</keyword>
<keyword evidence="1" id="KW-0812">Transmembrane</keyword>